<gene>
    <name evidence="2" type="ORF">Gorai_007011</name>
</gene>
<accession>A0A7J8Q7D6</accession>
<evidence type="ECO:0000256" key="1">
    <source>
        <dbReference type="SAM" id="MobiDB-lite"/>
    </source>
</evidence>
<name>A0A7J8Q7D6_GOSRA</name>
<reference evidence="2 3" key="1">
    <citation type="journal article" date="2019" name="Genome Biol. Evol.">
        <title>Insights into the evolution of the New World diploid cottons (Gossypium, subgenus Houzingenia) based on genome sequencing.</title>
        <authorList>
            <person name="Grover C.E."/>
            <person name="Arick M.A. 2nd"/>
            <person name="Thrash A."/>
            <person name="Conover J.L."/>
            <person name="Sanders W.S."/>
            <person name="Peterson D.G."/>
            <person name="Frelichowski J.E."/>
            <person name="Scheffler J.A."/>
            <person name="Scheffler B.E."/>
            <person name="Wendel J.F."/>
        </authorList>
    </citation>
    <scope>NUCLEOTIDE SEQUENCE [LARGE SCALE GENOMIC DNA]</scope>
    <source>
        <strain evidence="2">8</strain>
        <tissue evidence="2">Leaf</tissue>
    </source>
</reference>
<dbReference type="Proteomes" id="UP000593578">
    <property type="component" value="Unassembled WGS sequence"/>
</dbReference>
<organism evidence="2 3">
    <name type="scientific">Gossypium raimondii</name>
    <name type="common">Peruvian cotton</name>
    <name type="synonym">Gossypium klotzschianum subsp. raimondii</name>
    <dbReference type="NCBI Taxonomy" id="29730"/>
    <lineage>
        <taxon>Eukaryota</taxon>
        <taxon>Viridiplantae</taxon>
        <taxon>Streptophyta</taxon>
        <taxon>Embryophyta</taxon>
        <taxon>Tracheophyta</taxon>
        <taxon>Spermatophyta</taxon>
        <taxon>Magnoliopsida</taxon>
        <taxon>eudicotyledons</taxon>
        <taxon>Gunneridae</taxon>
        <taxon>Pentapetalae</taxon>
        <taxon>rosids</taxon>
        <taxon>malvids</taxon>
        <taxon>Malvales</taxon>
        <taxon>Malvaceae</taxon>
        <taxon>Malvoideae</taxon>
        <taxon>Gossypium</taxon>
    </lineage>
</organism>
<evidence type="ECO:0000313" key="3">
    <source>
        <dbReference type="Proteomes" id="UP000593578"/>
    </source>
</evidence>
<evidence type="ECO:0000313" key="2">
    <source>
        <dbReference type="EMBL" id="MBA0597196.1"/>
    </source>
</evidence>
<comment type="caution">
    <text evidence="2">The sequence shown here is derived from an EMBL/GenBank/DDBJ whole genome shotgun (WGS) entry which is preliminary data.</text>
</comment>
<sequence>MKVDFTASTTMVNSLRKKGT</sequence>
<protein>
    <submittedName>
        <fullName evidence="2">Uncharacterized protein</fullName>
    </submittedName>
</protein>
<dbReference type="AlphaFoldDB" id="A0A7J8Q7D6"/>
<dbReference type="EMBL" id="JABEZZ010000010">
    <property type="protein sequence ID" value="MBA0597196.1"/>
    <property type="molecule type" value="Genomic_DNA"/>
</dbReference>
<feature type="compositionally biased region" description="Polar residues" evidence="1">
    <location>
        <begin position="1"/>
        <end position="13"/>
    </location>
</feature>
<proteinExistence type="predicted"/>
<feature type="region of interest" description="Disordered" evidence="1">
    <location>
        <begin position="1"/>
        <end position="20"/>
    </location>
</feature>